<gene>
    <name evidence="1" type="ORF">POPTR_019G022300</name>
</gene>
<evidence type="ECO:0000313" key="1">
    <source>
        <dbReference type="EMBL" id="PNS90026.1"/>
    </source>
</evidence>
<dbReference type="AlphaFoldDB" id="U5FEA3"/>
<reference evidence="1 2" key="1">
    <citation type="journal article" date="2006" name="Science">
        <title>The genome of black cottonwood, Populus trichocarpa (Torr. &amp; Gray).</title>
        <authorList>
            <person name="Tuskan G.A."/>
            <person name="Difazio S."/>
            <person name="Jansson S."/>
            <person name="Bohlmann J."/>
            <person name="Grigoriev I."/>
            <person name="Hellsten U."/>
            <person name="Putnam N."/>
            <person name="Ralph S."/>
            <person name="Rombauts S."/>
            <person name="Salamov A."/>
            <person name="Schein J."/>
            <person name="Sterck L."/>
            <person name="Aerts A."/>
            <person name="Bhalerao R.R."/>
            <person name="Bhalerao R.P."/>
            <person name="Blaudez D."/>
            <person name="Boerjan W."/>
            <person name="Brun A."/>
            <person name="Brunner A."/>
            <person name="Busov V."/>
            <person name="Campbell M."/>
            <person name="Carlson J."/>
            <person name="Chalot M."/>
            <person name="Chapman J."/>
            <person name="Chen G.L."/>
            <person name="Cooper D."/>
            <person name="Coutinho P.M."/>
            <person name="Couturier J."/>
            <person name="Covert S."/>
            <person name="Cronk Q."/>
            <person name="Cunningham R."/>
            <person name="Davis J."/>
            <person name="Degroeve S."/>
            <person name="Dejardin A."/>
            <person name="Depamphilis C."/>
            <person name="Detter J."/>
            <person name="Dirks B."/>
            <person name="Dubchak I."/>
            <person name="Duplessis S."/>
            <person name="Ehlting J."/>
            <person name="Ellis B."/>
            <person name="Gendler K."/>
            <person name="Goodstein D."/>
            <person name="Gribskov M."/>
            <person name="Grimwood J."/>
            <person name="Groover A."/>
            <person name="Gunter L."/>
            <person name="Hamberger B."/>
            <person name="Heinze B."/>
            <person name="Helariutta Y."/>
            <person name="Henrissat B."/>
            <person name="Holligan D."/>
            <person name="Holt R."/>
            <person name="Huang W."/>
            <person name="Islam-Faridi N."/>
            <person name="Jones S."/>
            <person name="Jones-Rhoades M."/>
            <person name="Jorgensen R."/>
            <person name="Joshi C."/>
            <person name="Kangasjarvi J."/>
            <person name="Karlsson J."/>
            <person name="Kelleher C."/>
            <person name="Kirkpatrick R."/>
            <person name="Kirst M."/>
            <person name="Kohler A."/>
            <person name="Kalluri U."/>
            <person name="Larimer F."/>
            <person name="Leebens-Mack J."/>
            <person name="Leple J.C."/>
            <person name="Locascio P."/>
            <person name="Lou Y."/>
            <person name="Lucas S."/>
            <person name="Martin F."/>
            <person name="Montanini B."/>
            <person name="Napoli C."/>
            <person name="Nelson D.R."/>
            <person name="Nelson C."/>
            <person name="Nieminen K."/>
            <person name="Nilsson O."/>
            <person name="Pereda V."/>
            <person name="Peter G."/>
            <person name="Philippe R."/>
            <person name="Pilate G."/>
            <person name="Poliakov A."/>
            <person name="Razumovskaya J."/>
            <person name="Richardson P."/>
            <person name="Rinaldi C."/>
            <person name="Ritland K."/>
            <person name="Rouze P."/>
            <person name="Ryaboy D."/>
            <person name="Schmutz J."/>
            <person name="Schrader J."/>
            <person name="Segerman B."/>
            <person name="Shin H."/>
            <person name="Siddiqui A."/>
            <person name="Sterky F."/>
            <person name="Terry A."/>
            <person name="Tsai C.J."/>
            <person name="Uberbacher E."/>
            <person name="Unneberg P."/>
            <person name="Vahala J."/>
            <person name="Wall K."/>
            <person name="Wessler S."/>
            <person name="Yang G."/>
            <person name="Yin T."/>
            <person name="Douglas C."/>
            <person name="Marra M."/>
            <person name="Sandberg G."/>
            <person name="Van de Peer Y."/>
            <person name="Rokhsar D."/>
        </authorList>
    </citation>
    <scope>NUCLEOTIDE SEQUENCE [LARGE SCALE GENOMIC DNA]</scope>
    <source>
        <strain evidence="2">cv. Nisqually</strain>
    </source>
</reference>
<accession>U5FEA3</accession>
<dbReference type="Proteomes" id="UP000006729">
    <property type="component" value="Chromosome 19"/>
</dbReference>
<keyword evidence="2" id="KW-1185">Reference proteome</keyword>
<name>U5FEA3_POPTR</name>
<dbReference type="HOGENOM" id="CLU_2835934_0_0_1"/>
<protein>
    <submittedName>
        <fullName evidence="1">Uncharacterized protein</fullName>
    </submittedName>
</protein>
<organism evidence="1 2">
    <name type="scientific">Populus trichocarpa</name>
    <name type="common">Western balsam poplar</name>
    <name type="synonym">Populus balsamifera subsp. trichocarpa</name>
    <dbReference type="NCBI Taxonomy" id="3694"/>
    <lineage>
        <taxon>Eukaryota</taxon>
        <taxon>Viridiplantae</taxon>
        <taxon>Streptophyta</taxon>
        <taxon>Embryophyta</taxon>
        <taxon>Tracheophyta</taxon>
        <taxon>Spermatophyta</taxon>
        <taxon>Magnoliopsida</taxon>
        <taxon>eudicotyledons</taxon>
        <taxon>Gunneridae</taxon>
        <taxon>Pentapetalae</taxon>
        <taxon>rosids</taxon>
        <taxon>fabids</taxon>
        <taxon>Malpighiales</taxon>
        <taxon>Salicaceae</taxon>
        <taxon>Saliceae</taxon>
        <taxon>Populus</taxon>
    </lineage>
</organism>
<dbReference type="EMBL" id="CM009308">
    <property type="protein sequence ID" value="PNS90026.1"/>
    <property type="molecule type" value="Genomic_DNA"/>
</dbReference>
<evidence type="ECO:0000313" key="2">
    <source>
        <dbReference type="Proteomes" id="UP000006729"/>
    </source>
</evidence>
<proteinExistence type="predicted"/>
<sequence>MHHCHSLAAARKAGKTCGSETASSLLPFLAGSDLQQTKKRTQQLILLCFLFSDLFPPVGSLQFLDL</sequence>
<dbReference type="InParanoid" id="U5FEA3"/>